<organism evidence="2 3">
    <name type="scientific">Branchiostoma belcheri</name>
    <name type="common">Amphioxus</name>
    <dbReference type="NCBI Taxonomy" id="7741"/>
    <lineage>
        <taxon>Eukaryota</taxon>
        <taxon>Metazoa</taxon>
        <taxon>Chordata</taxon>
        <taxon>Cephalochordata</taxon>
        <taxon>Leptocardii</taxon>
        <taxon>Amphioxiformes</taxon>
        <taxon>Branchiostomatidae</taxon>
        <taxon>Branchiostoma</taxon>
    </lineage>
</organism>
<proteinExistence type="predicted"/>
<protein>
    <submittedName>
        <fullName evidence="3">Uncharacterized protein LOC109479279</fullName>
    </submittedName>
</protein>
<dbReference type="KEGG" id="bbel:109479279"/>
<dbReference type="AlphaFoldDB" id="A0A6P4ZJ65"/>
<dbReference type="GeneID" id="109479279"/>
<dbReference type="Proteomes" id="UP000515135">
    <property type="component" value="Unplaced"/>
</dbReference>
<evidence type="ECO:0000313" key="3">
    <source>
        <dbReference type="RefSeq" id="XP_019636793.1"/>
    </source>
</evidence>
<evidence type="ECO:0000256" key="1">
    <source>
        <dbReference type="SAM" id="MobiDB-lite"/>
    </source>
</evidence>
<dbReference type="Gene3D" id="1.10.10.60">
    <property type="entry name" value="Homeodomain-like"/>
    <property type="match status" value="1"/>
</dbReference>
<evidence type="ECO:0000313" key="2">
    <source>
        <dbReference type="Proteomes" id="UP000515135"/>
    </source>
</evidence>
<sequence length="136" mass="15158">MGFAANGRTAEDIAANEYTGHPSQADEDRITRGRKEILKLLRQQNNEVSTRNKGYDPVLVRFYEESGMTEVKEDCPLIEEAAKQSGKTVDQVKNFIGNYRRFKSGSKQSLSTDDMGAENITGYREDLGMSAKTGKV</sequence>
<accession>A0A6P4ZJ65</accession>
<name>A0A6P4ZJ65_BRABE</name>
<feature type="region of interest" description="Disordered" evidence="1">
    <location>
        <begin position="1"/>
        <end position="31"/>
    </location>
</feature>
<dbReference type="RefSeq" id="XP_019636793.1">
    <property type="nucleotide sequence ID" value="XM_019781234.1"/>
</dbReference>
<reference evidence="3" key="1">
    <citation type="submission" date="2025-08" db="UniProtKB">
        <authorList>
            <consortium name="RefSeq"/>
        </authorList>
    </citation>
    <scope>IDENTIFICATION</scope>
    <source>
        <tissue evidence="3">Gonad</tissue>
    </source>
</reference>
<keyword evidence="2" id="KW-1185">Reference proteome</keyword>
<gene>
    <name evidence="3" type="primary">LOC109479279</name>
</gene>